<accession>A0ABS8UY69</accession>
<dbReference type="EMBL" id="JACEIK010002857">
    <property type="protein sequence ID" value="MCD9639171.1"/>
    <property type="molecule type" value="Genomic_DNA"/>
</dbReference>
<evidence type="ECO:0000313" key="2">
    <source>
        <dbReference type="Proteomes" id="UP000823775"/>
    </source>
</evidence>
<comment type="caution">
    <text evidence="1">The sequence shown here is derived from an EMBL/GenBank/DDBJ whole genome shotgun (WGS) entry which is preliminary data.</text>
</comment>
<dbReference type="Proteomes" id="UP000823775">
    <property type="component" value="Unassembled WGS sequence"/>
</dbReference>
<organism evidence="1 2">
    <name type="scientific">Datura stramonium</name>
    <name type="common">Jimsonweed</name>
    <name type="synonym">Common thornapple</name>
    <dbReference type="NCBI Taxonomy" id="4076"/>
    <lineage>
        <taxon>Eukaryota</taxon>
        <taxon>Viridiplantae</taxon>
        <taxon>Streptophyta</taxon>
        <taxon>Embryophyta</taxon>
        <taxon>Tracheophyta</taxon>
        <taxon>Spermatophyta</taxon>
        <taxon>Magnoliopsida</taxon>
        <taxon>eudicotyledons</taxon>
        <taxon>Gunneridae</taxon>
        <taxon>Pentapetalae</taxon>
        <taxon>asterids</taxon>
        <taxon>lamiids</taxon>
        <taxon>Solanales</taxon>
        <taxon>Solanaceae</taxon>
        <taxon>Solanoideae</taxon>
        <taxon>Datureae</taxon>
        <taxon>Datura</taxon>
    </lineage>
</organism>
<name>A0ABS8UY69_DATST</name>
<protein>
    <submittedName>
        <fullName evidence="1">Uncharacterized protein</fullName>
    </submittedName>
</protein>
<evidence type="ECO:0000313" key="1">
    <source>
        <dbReference type="EMBL" id="MCD9639171.1"/>
    </source>
</evidence>
<sequence>MPDKFIKIDDTYMAAKFNRLIVFTNQGKGNMQLNSPADEKYKKCKVCNNVGNLVDDARDCKRVVLGWKLGKSMGHSSSSAHVYHMERDSYQHMLQRVELSIVYISRAVWLCVLFGELLTRSSL</sequence>
<keyword evidence="2" id="KW-1185">Reference proteome</keyword>
<reference evidence="1 2" key="1">
    <citation type="journal article" date="2021" name="BMC Genomics">
        <title>Datura genome reveals duplications of psychoactive alkaloid biosynthetic genes and high mutation rate following tissue culture.</title>
        <authorList>
            <person name="Rajewski A."/>
            <person name="Carter-House D."/>
            <person name="Stajich J."/>
            <person name="Litt A."/>
        </authorList>
    </citation>
    <scope>NUCLEOTIDE SEQUENCE [LARGE SCALE GENOMIC DNA]</scope>
    <source>
        <strain evidence="1">AR-01</strain>
    </source>
</reference>
<proteinExistence type="predicted"/>
<gene>
    <name evidence="1" type="ORF">HAX54_023528</name>
</gene>